<evidence type="ECO:0008006" key="4">
    <source>
        <dbReference type="Google" id="ProtNLM"/>
    </source>
</evidence>
<protein>
    <recommendedName>
        <fullName evidence="4">DUF72 domain-containing protein</fullName>
    </recommendedName>
</protein>
<dbReference type="InterPro" id="IPR036520">
    <property type="entry name" value="UPF0759_sf"/>
</dbReference>
<dbReference type="Gene3D" id="3.20.20.410">
    <property type="entry name" value="Protein of unknown function UPF0759"/>
    <property type="match status" value="1"/>
</dbReference>
<feature type="compositionally biased region" description="Basic and acidic residues" evidence="1">
    <location>
        <begin position="154"/>
        <end position="166"/>
    </location>
</feature>
<sequence>MWLSLFTPVHPDGSRLYDTRMSNTTMVTCRGWWDLADSDLFYPEDLPQDWRLSYFANSFRAALLPAALWTDADPQTAAQWYDDVPPGFRFAAEQSLTPSQATQARRQPLVPAELEQRLGAKLDAWIEPIDESASTTLSTITGSDANRRLRYQRRPTDQRGETDPERSCPSCYGLIAPAELHRDLRRARDWLRKMAEQQGQAPSLIIMARPSSTDLSAWQELLDLLGLG</sequence>
<dbReference type="SUPFAM" id="SSF117396">
    <property type="entry name" value="TM1631-like"/>
    <property type="match status" value="1"/>
</dbReference>
<comment type="caution">
    <text evidence="2">The sequence shown here is derived from an EMBL/GenBank/DDBJ whole genome shotgun (WGS) entry which is preliminary data.</text>
</comment>
<keyword evidence="3" id="KW-1185">Reference proteome</keyword>
<evidence type="ECO:0000313" key="3">
    <source>
        <dbReference type="Proteomes" id="UP001138768"/>
    </source>
</evidence>
<evidence type="ECO:0000313" key="2">
    <source>
        <dbReference type="EMBL" id="MBK1617691.1"/>
    </source>
</evidence>
<proteinExistence type="predicted"/>
<feature type="region of interest" description="Disordered" evidence="1">
    <location>
        <begin position="144"/>
        <end position="168"/>
    </location>
</feature>
<gene>
    <name evidence="2" type="ORF">CKO42_04330</name>
</gene>
<accession>A0A9X0W6F6</accession>
<dbReference type="AlphaFoldDB" id="A0A9X0W6F6"/>
<evidence type="ECO:0000256" key="1">
    <source>
        <dbReference type="SAM" id="MobiDB-lite"/>
    </source>
</evidence>
<reference evidence="2 3" key="1">
    <citation type="journal article" date="2020" name="Microorganisms">
        <title>Osmotic Adaptation and Compatible Solute Biosynthesis of Phototrophic Bacteria as Revealed from Genome Analyses.</title>
        <authorList>
            <person name="Imhoff J.F."/>
            <person name="Rahn T."/>
            <person name="Kunzel S."/>
            <person name="Keller A."/>
            <person name="Neulinger S.C."/>
        </authorList>
    </citation>
    <scope>NUCLEOTIDE SEQUENCE [LARGE SCALE GENOMIC DNA]</scope>
    <source>
        <strain evidence="2 3">DSM 25653</strain>
    </source>
</reference>
<dbReference type="Proteomes" id="UP001138768">
    <property type="component" value="Unassembled WGS sequence"/>
</dbReference>
<name>A0A9X0W6F6_9GAMM</name>
<dbReference type="EMBL" id="NRRY01000004">
    <property type="protein sequence ID" value="MBK1617691.1"/>
    <property type="molecule type" value="Genomic_DNA"/>
</dbReference>
<organism evidence="2 3">
    <name type="scientific">Lamprobacter modestohalophilus</name>
    <dbReference type="NCBI Taxonomy" id="1064514"/>
    <lineage>
        <taxon>Bacteria</taxon>
        <taxon>Pseudomonadati</taxon>
        <taxon>Pseudomonadota</taxon>
        <taxon>Gammaproteobacteria</taxon>
        <taxon>Chromatiales</taxon>
        <taxon>Chromatiaceae</taxon>
        <taxon>Lamprobacter</taxon>
    </lineage>
</organism>